<evidence type="ECO:0000313" key="3">
    <source>
        <dbReference type="Proteomes" id="UP000825886"/>
    </source>
</evidence>
<dbReference type="RefSeq" id="WP_222157506.1">
    <property type="nucleotide sequence ID" value="NZ_CP081864.1"/>
</dbReference>
<dbReference type="InterPro" id="IPR032710">
    <property type="entry name" value="NTF2-like_dom_sf"/>
</dbReference>
<dbReference type="EMBL" id="CP081864">
    <property type="protein sequence ID" value="QZN94383.1"/>
    <property type="molecule type" value="Genomic_DNA"/>
</dbReference>
<feature type="signal peptide" evidence="1">
    <location>
        <begin position="1"/>
        <end position="23"/>
    </location>
</feature>
<feature type="chain" id="PRO_5046327555" evidence="1">
    <location>
        <begin position="24"/>
        <end position="151"/>
    </location>
</feature>
<evidence type="ECO:0000256" key="1">
    <source>
        <dbReference type="SAM" id="SignalP"/>
    </source>
</evidence>
<keyword evidence="1" id="KW-0732">Signal</keyword>
<dbReference type="Gene3D" id="3.10.450.50">
    <property type="match status" value="1"/>
</dbReference>
<dbReference type="SUPFAM" id="SSF54427">
    <property type="entry name" value="NTF2-like"/>
    <property type="match status" value="1"/>
</dbReference>
<evidence type="ECO:0000313" key="2">
    <source>
        <dbReference type="EMBL" id="QZN94383.1"/>
    </source>
</evidence>
<name>A0ABX9AHX2_9ENTR</name>
<reference evidence="2 3" key="1">
    <citation type="submission" date="2021-08" db="EMBL/GenBank/DDBJ databases">
        <title>Culture and genomic analysis of Symbiopectobacterium purcellii sp. nov. gen. nov., isolated from the leafhopper Empoasca decipiens.</title>
        <authorList>
            <person name="Nadal-Jimenez P."/>
            <person name="Siozios S."/>
            <person name="Halliday N."/>
            <person name="Camara M."/>
            <person name="Hurst G.D.D."/>
        </authorList>
    </citation>
    <scope>NUCLEOTIDE SEQUENCE [LARGE SCALE GENOMIC DNA]</scope>
    <source>
        <strain evidence="2 3">SyEd1</strain>
    </source>
</reference>
<organism evidence="2 3">
    <name type="scientific">Symbiopectobacterium purcellii</name>
    <dbReference type="NCBI Taxonomy" id="2871826"/>
    <lineage>
        <taxon>Bacteria</taxon>
        <taxon>Pseudomonadati</taxon>
        <taxon>Pseudomonadota</taxon>
        <taxon>Gammaproteobacteria</taxon>
        <taxon>Enterobacterales</taxon>
        <taxon>Enterobacteriaceae</taxon>
    </lineage>
</organism>
<sequence>MKKLFTKTLLLAALLTGTNNVWAENTTMNITTTQVAPSGLQQLIDRHFTIWNNTDAAERAKAFAAVYTSNFFVAEHGGLHQGTERVNAAISKVQSQHLGFIFTPAPAEWNHGIARVTWGYGPKDNPYLVRGEDIFTLNDGRLSSARVFISK</sequence>
<proteinExistence type="predicted"/>
<gene>
    <name evidence="2" type="ORF">K6K13_13655</name>
</gene>
<protein>
    <submittedName>
        <fullName evidence="2">Nuclear transport factor 2 family protein</fullName>
    </submittedName>
</protein>
<dbReference type="Proteomes" id="UP000825886">
    <property type="component" value="Chromosome"/>
</dbReference>
<accession>A0ABX9AHX2</accession>
<keyword evidence="3" id="KW-1185">Reference proteome</keyword>